<dbReference type="Proteomes" id="UP000238642">
    <property type="component" value="Unassembled WGS sequence"/>
</dbReference>
<evidence type="ECO:0000313" key="2">
    <source>
        <dbReference type="EMBL" id="PRD52568.1"/>
    </source>
</evidence>
<comment type="caution">
    <text evidence="2">The sequence shown here is derived from an EMBL/GenBank/DDBJ whole genome shotgun (WGS) entry which is preliminary data.</text>
</comment>
<dbReference type="EMBL" id="PVBS01000003">
    <property type="protein sequence ID" value="PRD52568.1"/>
    <property type="molecule type" value="Genomic_DNA"/>
</dbReference>
<dbReference type="SUPFAM" id="SSF51556">
    <property type="entry name" value="Metallo-dependent hydrolases"/>
    <property type="match status" value="1"/>
</dbReference>
<gene>
    <name evidence="2" type="ORF">C5749_15140</name>
</gene>
<sequence length="548" mass="62015">MKLFYSFLLFPLVFFMVRCTSNKEVDLIVYNAKVYTVDSVFSQKEAVAIKGGIFIDMGTSEEIQSKYIAKDAIDAEGKPIYPGFYDAHAHFLMLADMLEQVNLNGTKSYDEIIQKLIVYHQKNPEKRWIIGSGWDQNLWEDKRFPTKDSLDKYFPETPVFLSRVDYHTALVNSKALHIAQLDTTRPVPGGLMAVDSAGNFTGILIDNAMELVSRHIPVPEQHYLLSGLRKAQDSLFSVGLTSIVDAGLSPEKLDYLKKLYQRDSLKIRNYAMIGGNARDIERYIREGIYESERLTIRSVKLMADGALGSRSACLLEPYSDDTLSRGFLLQSPKELDDIISKVVRTPFQVSTHAIGDSANRLVLDTYGKYVKDGKKRRWRIEHAQVVSSSDFSKFAQFQIIPSVQPTHATSDMYWAENRLGVDRIKGAYAYNKLLEQYGKLALGSDFPVEHFNPLYSFHAAVARVDKNGVPTGGFQIENAITREQALRGMTIWAAFSCFQEKKRGSIERGKDADFVILNEDIMTIPDNQLRDVKTLRTVIAGETVFLRE</sequence>
<name>A0A2S9JHT5_9SPHI</name>
<dbReference type="InterPro" id="IPR032466">
    <property type="entry name" value="Metal_Hydrolase"/>
</dbReference>
<evidence type="ECO:0000259" key="1">
    <source>
        <dbReference type="Pfam" id="PF07969"/>
    </source>
</evidence>
<dbReference type="CDD" id="cd01300">
    <property type="entry name" value="YtcJ_like"/>
    <property type="match status" value="1"/>
</dbReference>
<protein>
    <submittedName>
        <fullName evidence="2">Amidohydrolase</fullName>
    </submittedName>
</protein>
<dbReference type="InterPro" id="IPR013108">
    <property type="entry name" value="Amidohydro_3"/>
</dbReference>
<dbReference type="PANTHER" id="PTHR22642">
    <property type="entry name" value="IMIDAZOLONEPROPIONASE"/>
    <property type="match status" value="1"/>
</dbReference>
<dbReference type="PANTHER" id="PTHR22642:SF2">
    <property type="entry name" value="PROTEIN LONG AFTER FAR-RED 3"/>
    <property type="match status" value="1"/>
</dbReference>
<dbReference type="GO" id="GO:0016810">
    <property type="term" value="F:hydrolase activity, acting on carbon-nitrogen (but not peptide) bonds"/>
    <property type="evidence" value="ECO:0007669"/>
    <property type="project" value="InterPro"/>
</dbReference>
<dbReference type="Gene3D" id="3.10.310.70">
    <property type="match status" value="1"/>
</dbReference>
<dbReference type="RefSeq" id="WP_105727084.1">
    <property type="nucleotide sequence ID" value="NZ_PVBS01000003.1"/>
</dbReference>
<reference evidence="2 3" key="1">
    <citation type="submission" date="2018-02" db="EMBL/GenBank/DDBJ databases">
        <title>The draft genome of Sphingobacterium gobiense H7.</title>
        <authorList>
            <person name="Li L."/>
            <person name="Liu L."/>
            <person name="Zhang X."/>
            <person name="Wang T."/>
            <person name="Liang L."/>
        </authorList>
    </citation>
    <scope>NUCLEOTIDE SEQUENCE [LARGE SCALE GENOMIC DNA]</scope>
    <source>
        <strain evidence="2 3">ACCC 05757</strain>
    </source>
</reference>
<accession>A0A2S9JHT5</accession>
<dbReference type="AlphaFoldDB" id="A0A2S9JHT5"/>
<dbReference type="SUPFAM" id="SSF51338">
    <property type="entry name" value="Composite domain of metallo-dependent hydrolases"/>
    <property type="match status" value="1"/>
</dbReference>
<proteinExistence type="predicted"/>
<organism evidence="2 3">
    <name type="scientific">Sphingobacterium gobiense</name>
    <dbReference type="NCBI Taxonomy" id="1382456"/>
    <lineage>
        <taxon>Bacteria</taxon>
        <taxon>Pseudomonadati</taxon>
        <taxon>Bacteroidota</taxon>
        <taxon>Sphingobacteriia</taxon>
        <taxon>Sphingobacteriales</taxon>
        <taxon>Sphingobacteriaceae</taxon>
        <taxon>Sphingobacterium</taxon>
    </lineage>
</organism>
<keyword evidence="3" id="KW-1185">Reference proteome</keyword>
<evidence type="ECO:0000313" key="3">
    <source>
        <dbReference type="Proteomes" id="UP000238642"/>
    </source>
</evidence>
<dbReference type="Gene3D" id="2.30.40.10">
    <property type="entry name" value="Urease, subunit C, domain 1"/>
    <property type="match status" value="1"/>
</dbReference>
<dbReference type="InterPro" id="IPR011059">
    <property type="entry name" value="Metal-dep_hydrolase_composite"/>
</dbReference>
<dbReference type="Pfam" id="PF07969">
    <property type="entry name" value="Amidohydro_3"/>
    <property type="match status" value="1"/>
</dbReference>
<keyword evidence="2" id="KW-0378">Hydrolase</keyword>
<feature type="domain" description="Amidohydrolase 3" evidence="1">
    <location>
        <begin position="72"/>
        <end position="545"/>
    </location>
</feature>
<dbReference type="InterPro" id="IPR033932">
    <property type="entry name" value="YtcJ-like"/>
</dbReference>
<dbReference type="OrthoDB" id="9767366at2"/>
<dbReference type="Gene3D" id="3.20.20.140">
    <property type="entry name" value="Metal-dependent hydrolases"/>
    <property type="match status" value="1"/>
</dbReference>